<proteinExistence type="predicted"/>
<dbReference type="PATRIC" id="fig|449.7.peg.1991"/>
<dbReference type="Proteomes" id="UP000032803">
    <property type="component" value="Chromosome I"/>
</dbReference>
<name>A0A0A8UPB0_LEGHA</name>
<dbReference type="EMBL" id="LN681225">
    <property type="protein sequence ID" value="CEK10690.1"/>
    <property type="molecule type" value="Genomic_DNA"/>
</dbReference>
<dbReference type="HOGENOM" id="CLU_384460_0_0_6"/>
<evidence type="ECO:0000313" key="2">
    <source>
        <dbReference type="Proteomes" id="UP000032803"/>
    </source>
</evidence>
<dbReference type="RefSeq" id="WP_147292329.1">
    <property type="nucleotide sequence ID" value="NZ_LN681225.1"/>
</dbReference>
<dbReference type="STRING" id="449.LHA_1650"/>
<keyword evidence="2" id="KW-1185">Reference proteome</keyword>
<protein>
    <submittedName>
        <fullName evidence="1">Uncharacterized protein</fullName>
    </submittedName>
</protein>
<dbReference type="KEGG" id="lha:LHA_1650"/>
<accession>A0A0A8UPB0</accession>
<reference evidence="2" key="1">
    <citation type="submission" date="2014-09" db="EMBL/GenBank/DDBJ databases">
        <authorList>
            <person name="Gomez-Valero L."/>
        </authorList>
    </citation>
    <scope>NUCLEOTIDE SEQUENCE [LARGE SCALE GENOMIC DNA]</scope>
    <source>
        <strain evidence="2">ATCC35250</strain>
    </source>
</reference>
<sequence length="726" mass="81135">MRKYFIWMSALILWISHENLTFSASNRDKEIRDLVRFLISDKMLVLSKSSTAIPLSFYVGTTEDVARYFGDYICLPDNTCSVIDSVYSNPYPFLTSPYVILGEGLPPQDGTVQEWFEAQAQIERTSIKYGTDIYHASAWQIALALAADNDYLNETTAQEFIDNELDSIMNSANRSTGIFFLYGYQLLIFDPLKAFTFRLIATNYYNKDPFFGGRYQPFISWNYDPFLLAKNDPEGHSPDFFKFITTWSDWKPLTGENAWAQLIGPLQAEFILTDGDVSASSKAVTNAINSLHAFSAMQTAIGAFYYAPGGTRDSQGELPVGEISIEDNFSVLAGLQILKGILEKTEQTSEVTRALYLIDIMLNGGTTVNGYETRGLLSFLYNGAFDAQQGVFYTRGSVDIPSSQTDWSPDISQDLSGMAVDVNLWGLSALGVETVDKWFGDGTALNIWRIVRDQGGYFQDNQLWGVGFTLNNHTDIEPEDMMSAENTASAINTLHSLIEYYSQLGRDTEELEKDLQSMRDNFFHLRNDEYLRAHFVDATPGEFFIELPNEIGQAYLYASRRFPLPFLWNANTLSSISATSWVLINKFEYNPFQYAGNFEGEDYPIPLKIDILDNDNEPDGDALSKTVRVSYKRGDLGPVKKLVISYSLDGSQNNWIVAGSTIQGQGIATLPKGAEAIMISFFDSGWANACQIIPATKICKDNACIGTHTIVARWSSNGRGECALAD</sequence>
<gene>
    <name evidence="1" type="ORF">LHA_1650</name>
</gene>
<dbReference type="OrthoDB" id="5631289at2"/>
<evidence type="ECO:0000313" key="1">
    <source>
        <dbReference type="EMBL" id="CEK10690.1"/>
    </source>
</evidence>
<dbReference type="AlphaFoldDB" id="A0A0A8UPB0"/>
<organism evidence="1 2">
    <name type="scientific">Legionella hackeliae</name>
    <dbReference type="NCBI Taxonomy" id="449"/>
    <lineage>
        <taxon>Bacteria</taxon>
        <taxon>Pseudomonadati</taxon>
        <taxon>Pseudomonadota</taxon>
        <taxon>Gammaproteobacteria</taxon>
        <taxon>Legionellales</taxon>
        <taxon>Legionellaceae</taxon>
        <taxon>Legionella</taxon>
    </lineage>
</organism>